<dbReference type="Proteomes" id="UP001576776">
    <property type="component" value="Unassembled WGS sequence"/>
</dbReference>
<reference evidence="2 3" key="1">
    <citation type="submission" date="2024-09" db="EMBL/GenBank/DDBJ databases">
        <title>Floridaenema gen nov. (Aerosakkonemataceae, Aerosakkonematales ord. nov., Cyanobacteria) from benthic tropical and subtropical fresh waters, with the description of four new species.</title>
        <authorList>
            <person name="Moretto J.A."/>
            <person name="Berthold D.E."/>
            <person name="Lefler F.W."/>
            <person name="Huang I.-S."/>
            <person name="Laughinghouse H. IV."/>
        </authorList>
    </citation>
    <scope>NUCLEOTIDE SEQUENCE [LARGE SCALE GENOMIC DNA]</scope>
    <source>
        <strain evidence="2 3">BLCC-F154</strain>
    </source>
</reference>
<dbReference type="PANTHER" id="PTHR22916:SF3">
    <property type="entry name" value="UDP-GLCNAC:BETAGAL BETA-1,3-N-ACETYLGLUCOSAMINYLTRANSFERASE-LIKE PROTEIN 1"/>
    <property type="match status" value="1"/>
</dbReference>
<evidence type="ECO:0000313" key="2">
    <source>
        <dbReference type="EMBL" id="MFB2935695.1"/>
    </source>
</evidence>
<evidence type="ECO:0000259" key="1">
    <source>
        <dbReference type="Pfam" id="PF00535"/>
    </source>
</evidence>
<dbReference type="GO" id="GO:0016757">
    <property type="term" value="F:glycosyltransferase activity"/>
    <property type="evidence" value="ECO:0007669"/>
    <property type="project" value="UniProtKB-KW"/>
</dbReference>
<feature type="domain" description="Glycosyltransferase 2-like" evidence="1">
    <location>
        <begin position="6"/>
        <end position="119"/>
    </location>
</feature>
<dbReference type="RefSeq" id="WP_413257198.1">
    <property type="nucleotide sequence ID" value="NZ_JBHFNS010000043.1"/>
</dbReference>
<dbReference type="InterPro" id="IPR029044">
    <property type="entry name" value="Nucleotide-diphossugar_trans"/>
</dbReference>
<protein>
    <submittedName>
        <fullName evidence="2">Glycosyltransferase</fullName>
        <ecNumber evidence="2">2.4.-.-</ecNumber>
    </submittedName>
</protein>
<gene>
    <name evidence="2" type="ORF">ACE1B6_10615</name>
</gene>
<comment type="caution">
    <text evidence="2">The sequence shown here is derived from an EMBL/GenBank/DDBJ whole genome shotgun (WGS) entry which is preliminary data.</text>
</comment>
<name>A0ABV4YA49_9CYAN</name>
<evidence type="ECO:0000313" key="3">
    <source>
        <dbReference type="Proteomes" id="UP001576776"/>
    </source>
</evidence>
<dbReference type="Gene3D" id="3.90.550.10">
    <property type="entry name" value="Spore Coat Polysaccharide Biosynthesis Protein SpsA, Chain A"/>
    <property type="match status" value="1"/>
</dbReference>
<dbReference type="Pfam" id="PF00535">
    <property type="entry name" value="Glycos_transf_2"/>
    <property type="match status" value="1"/>
</dbReference>
<keyword evidence="3" id="KW-1185">Reference proteome</keyword>
<dbReference type="SUPFAM" id="SSF53448">
    <property type="entry name" value="Nucleotide-diphospho-sugar transferases"/>
    <property type="match status" value="1"/>
</dbReference>
<keyword evidence="2" id="KW-0328">Glycosyltransferase</keyword>
<accession>A0ABV4YA49</accession>
<organism evidence="2 3">
    <name type="scientific">Floridaenema fluviatile BLCC-F154</name>
    <dbReference type="NCBI Taxonomy" id="3153640"/>
    <lineage>
        <taxon>Bacteria</taxon>
        <taxon>Bacillati</taxon>
        <taxon>Cyanobacteriota</taxon>
        <taxon>Cyanophyceae</taxon>
        <taxon>Oscillatoriophycideae</taxon>
        <taxon>Aerosakkonematales</taxon>
        <taxon>Aerosakkonemataceae</taxon>
        <taxon>Floridanema</taxon>
        <taxon>Floridanema fluviatile</taxon>
    </lineage>
</organism>
<dbReference type="InterPro" id="IPR001173">
    <property type="entry name" value="Glyco_trans_2-like"/>
</dbReference>
<proteinExistence type="predicted"/>
<sequence length="343" mass="39956">MEKLVSIIIPCFNAQRWLSEAIDSCLQQTYPNIEIIVIDDGSTDNSLEIIKSYKDRIIWDTGINKGGNYARNKGFALSKGEYIQYLDADDYILPEKIANQVQAFEKMEGDVIYSDWRYKKHLSDGSSYLDSVEICGPKNDFLESLLSNDQWVPLVGLLFTREAIINKGCWDESLKAAQDRDFLMTIAINGGKFVYQPGCDSIYRRHDDITVSTSCRLRWLNSHSQVMERAEKKLFQLGKLSQNYRQALAKAYFKFGRDYLYDQFPNINHDKYLRFLQSMEKALVLFPEFESSSRSKVHYLIQKLFGCRMAEIMTYYLTRFKLSLRSFSVVVKEKNSPDYAWNR</sequence>
<dbReference type="EC" id="2.4.-.-" evidence="2"/>
<dbReference type="EMBL" id="JBHFNS010000043">
    <property type="protein sequence ID" value="MFB2935695.1"/>
    <property type="molecule type" value="Genomic_DNA"/>
</dbReference>
<dbReference type="PANTHER" id="PTHR22916">
    <property type="entry name" value="GLYCOSYLTRANSFERASE"/>
    <property type="match status" value="1"/>
</dbReference>
<keyword evidence="2" id="KW-0808">Transferase</keyword>